<dbReference type="EMBL" id="CM035409">
    <property type="protein sequence ID" value="KAH7438347.1"/>
    <property type="molecule type" value="Genomic_DNA"/>
</dbReference>
<organism evidence="1 2">
    <name type="scientific">Ceratopteris richardii</name>
    <name type="common">Triangle waterfern</name>
    <dbReference type="NCBI Taxonomy" id="49495"/>
    <lineage>
        <taxon>Eukaryota</taxon>
        <taxon>Viridiplantae</taxon>
        <taxon>Streptophyta</taxon>
        <taxon>Embryophyta</taxon>
        <taxon>Tracheophyta</taxon>
        <taxon>Polypodiopsida</taxon>
        <taxon>Polypodiidae</taxon>
        <taxon>Polypodiales</taxon>
        <taxon>Pteridineae</taxon>
        <taxon>Pteridaceae</taxon>
        <taxon>Parkerioideae</taxon>
        <taxon>Ceratopteris</taxon>
    </lineage>
</organism>
<dbReference type="AlphaFoldDB" id="A0A8T2UQD2"/>
<accession>A0A8T2UQD2</accession>
<proteinExistence type="predicted"/>
<comment type="caution">
    <text evidence="1">The sequence shown here is derived from an EMBL/GenBank/DDBJ whole genome shotgun (WGS) entry which is preliminary data.</text>
</comment>
<sequence length="112" mass="12772">MSQTLKLILVALLGQRSKERNSSVQQHMMQTENGCICSQPNLPSPCIEREVSFRGICLHGRFLWPVTKVSDICTRTYYLLNVHAVSLRREERRNTTCCAVPEDLKPTVALVR</sequence>
<protein>
    <submittedName>
        <fullName evidence="1">Uncharacterized protein</fullName>
    </submittedName>
</protein>
<name>A0A8T2UQD2_CERRI</name>
<reference evidence="1" key="1">
    <citation type="submission" date="2021-08" db="EMBL/GenBank/DDBJ databases">
        <title>WGS assembly of Ceratopteris richardii.</title>
        <authorList>
            <person name="Marchant D.B."/>
            <person name="Chen G."/>
            <person name="Jenkins J."/>
            <person name="Shu S."/>
            <person name="Leebens-Mack J."/>
            <person name="Grimwood J."/>
            <person name="Schmutz J."/>
            <person name="Soltis P."/>
            <person name="Soltis D."/>
            <person name="Chen Z.-H."/>
        </authorList>
    </citation>
    <scope>NUCLEOTIDE SEQUENCE</scope>
    <source>
        <strain evidence="1">Whitten #5841</strain>
        <tissue evidence="1">Leaf</tissue>
    </source>
</reference>
<evidence type="ECO:0000313" key="1">
    <source>
        <dbReference type="EMBL" id="KAH7438347.1"/>
    </source>
</evidence>
<evidence type="ECO:0000313" key="2">
    <source>
        <dbReference type="Proteomes" id="UP000825935"/>
    </source>
</evidence>
<dbReference type="Proteomes" id="UP000825935">
    <property type="component" value="Chromosome 4"/>
</dbReference>
<keyword evidence="2" id="KW-1185">Reference proteome</keyword>
<gene>
    <name evidence="1" type="ORF">KP509_04G011200</name>
</gene>